<proteinExistence type="predicted"/>
<gene>
    <name evidence="2" type="ORF">SAMN02745775_106202</name>
</gene>
<sequence length="119" mass="12197">MLRLMLAATALALPMLASPAAAQRAGFYAVEGVGGDGTRYTGAVQFTPTGPQTWRLSWRVGGETINGIGVSNGKVLAVAYTQGGTLGAVLYDIGPDGTMLGSWTAGREGGVGTERLIPR</sequence>
<protein>
    <recommendedName>
        <fullName evidence="4">Extracellular repeat, HAF family</fullName>
    </recommendedName>
</protein>
<feature type="chain" id="PRO_5011612782" description="Extracellular repeat, HAF family" evidence="1">
    <location>
        <begin position="23"/>
        <end position="119"/>
    </location>
</feature>
<dbReference type="EMBL" id="FOSQ01000006">
    <property type="protein sequence ID" value="SFK73043.1"/>
    <property type="molecule type" value="Genomic_DNA"/>
</dbReference>
<name>A0A1I4BWY2_9PROT</name>
<evidence type="ECO:0000256" key="1">
    <source>
        <dbReference type="SAM" id="SignalP"/>
    </source>
</evidence>
<keyword evidence="3" id="KW-1185">Reference proteome</keyword>
<reference evidence="2 3" key="1">
    <citation type="submission" date="2016-10" db="EMBL/GenBank/DDBJ databases">
        <authorList>
            <person name="de Groot N.N."/>
        </authorList>
    </citation>
    <scope>NUCLEOTIDE SEQUENCE [LARGE SCALE GENOMIC DNA]</scope>
    <source>
        <strain evidence="2 3">DSM 19981</strain>
    </source>
</reference>
<keyword evidence="1" id="KW-0732">Signal</keyword>
<accession>A0A1I4BWY2</accession>
<organism evidence="2 3">
    <name type="scientific">Falsiroseomonas stagni DSM 19981</name>
    <dbReference type="NCBI Taxonomy" id="1123062"/>
    <lineage>
        <taxon>Bacteria</taxon>
        <taxon>Pseudomonadati</taxon>
        <taxon>Pseudomonadota</taxon>
        <taxon>Alphaproteobacteria</taxon>
        <taxon>Acetobacterales</taxon>
        <taxon>Roseomonadaceae</taxon>
        <taxon>Falsiroseomonas</taxon>
    </lineage>
</organism>
<evidence type="ECO:0008006" key="4">
    <source>
        <dbReference type="Google" id="ProtNLM"/>
    </source>
</evidence>
<evidence type="ECO:0000313" key="2">
    <source>
        <dbReference type="EMBL" id="SFK73043.1"/>
    </source>
</evidence>
<dbReference type="OrthoDB" id="7279180at2"/>
<dbReference type="Proteomes" id="UP000199473">
    <property type="component" value="Unassembled WGS sequence"/>
</dbReference>
<dbReference type="AlphaFoldDB" id="A0A1I4BWY2"/>
<dbReference type="RefSeq" id="WP_139226092.1">
    <property type="nucleotide sequence ID" value="NZ_FOSQ01000006.1"/>
</dbReference>
<evidence type="ECO:0000313" key="3">
    <source>
        <dbReference type="Proteomes" id="UP000199473"/>
    </source>
</evidence>
<feature type="signal peptide" evidence="1">
    <location>
        <begin position="1"/>
        <end position="22"/>
    </location>
</feature>
<dbReference type="STRING" id="1123062.SAMN02745775_106202"/>